<reference evidence="1 2" key="1">
    <citation type="submission" date="2018-11" db="EMBL/GenBank/DDBJ databases">
        <authorList>
            <consortium name="Pathogen Informatics"/>
        </authorList>
    </citation>
    <scope>NUCLEOTIDE SEQUENCE [LARGE SCALE GENOMIC DNA]</scope>
</reference>
<protein>
    <submittedName>
        <fullName evidence="1">Uncharacterized protein</fullName>
    </submittedName>
</protein>
<name>A0A3P7N4R2_CYLGO</name>
<dbReference type="AlphaFoldDB" id="A0A3P7N4R2"/>
<dbReference type="Proteomes" id="UP000271889">
    <property type="component" value="Unassembled WGS sequence"/>
</dbReference>
<dbReference type="EMBL" id="UYRV01131581">
    <property type="protein sequence ID" value="VDN37364.1"/>
    <property type="molecule type" value="Genomic_DNA"/>
</dbReference>
<sequence>MNILRDHVGHSTFPQGLADGLKRFVADVHRFVMVMLPAVAFELSFKLTEFAADRAPQAVAFLAFFSDILLSHVSSCSLAIAEHGQ</sequence>
<evidence type="ECO:0000313" key="2">
    <source>
        <dbReference type="Proteomes" id="UP000271889"/>
    </source>
</evidence>
<proteinExistence type="predicted"/>
<organism evidence="1 2">
    <name type="scientific">Cylicostephanus goldi</name>
    <name type="common">Nematode worm</name>
    <dbReference type="NCBI Taxonomy" id="71465"/>
    <lineage>
        <taxon>Eukaryota</taxon>
        <taxon>Metazoa</taxon>
        <taxon>Ecdysozoa</taxon>
        <taxon>Nematoda</taxon>
        <taxon>Chromadorea</taxon>
        <taxon>Rhabditida</taxon>
        <taxon>Rhabditina</taxon>
        <taxon>Rhabditomorpha</taxon>
        <taxon>Strongyloidea</taxon>
        <taxon>Strongylidae</taxon>
        <taxon>Cylicostephanus</taxon>
    </lineage>
</organism>
<feature type="non-terminal residue" evidence="1">
    <location>
        <position position="85"/>
    </location>
</feature>
<accession>A0A3P7N4R2</accession>
<gene>
    <name evidence="1" type="ORF">CGOC_LOCUS13457</name>
</gene>
<evidence type="ECO:0000313" key="1">
    <source>
        <dbReference type="EMBL" id="VDN37364.1"/>
    </source>
</evidence>
<keyword evidence="2" id="KW-1185">Reference proteome</keyword>